<feature type="transmembrane region" description="Helical" evidence="7">
    <location>
        <begin position="251"/>
        <end position="270"/>
    </location>
</feature>
<dbReference type="AlphaFoldDB" id="A0A2S5KRK8"/>
<dbReference type="PANTHER" id="PTHR43394:SF1">
    <property type="entry name" value="ATP-BINDING CASSETTE SUB-FAMILY B MEMBER 10, MITOCHONDRIAL"/>
    <property type="match status" value="1"/>
</dbReference>
<dbReference type="InterPro" id="IPR039421">
    <property type="entry name" value="Type_1_exporter"/>
</dbReference>
<feature type="domain" description="ABC transporter" evidence="8">
    <location>
        <begin position="338"/>
        <end position="546"/>
    </location>
</feature>
<evidence type="ECO:0000313" key="10">
    <source>
        <dbReference type="EMBL" id="PPC77497.1"/>
    </source>
</evidence>
<feature type="transmembrane region" description="Helical" evidence="7">
    <location>
        <begin position="20"/>
        <end position="38"/>
    </location>
</feature>
<evidence type="ECO:0000259" key="9">
    <source>
        <dbReference type="PROSITE" id="PS50929"/>
    </source>
</evidence>
<dbReference type="GO" id="GO:0005524">
    <property type="term" value="F:ATP binding"/>
    <property type="evidence" value="ECO:0007669"/>
    <property type="project" value="UniProtKB-KW"/>
</dbReference>
<keyword evidence="2 7" id="KW-0812">Transmembrane</keyword>
<dbReference type="PROSITE" id="PS50893">
    <property type="entry name" value="ABC_TRANSPORTER_2"/>
    <property type="match status" value="1"/>
</dbReference>
<dbReference type="OrthoDB" id="6336411at2"/>
<gene>
    <name evidence="10" type="ORF">C4K68_09855</name>
</gene>
<comment type="caution">
    <text evidence="10">The sequence shown here is derived from an EMBL/GenBank/DDBJ whole genome shotgun (WGS) entry which is preliminary data.</text>
</comment>
<dbReference type="PROSITE" id="PS50929">
    <property type="entry name" value="ABC_TM1F"/>
    <property type="match status" value="1"/>
</dbReference>
<feature type="transmembrane region" description="Helical" evidence="7">
    <location>
        <begin position="282"/>
        <end position="306"/>
    </location>
</feature>
<feature type="domain" description="ABC transmembrane type-1" evidence="9">
    <location>
        <begin position="20"/>
        <end position="284"/>
    </location>
</feature>
<comment type="subcellular location">
    <subcellularLocation>
        <location evidence="1">Cell membrane</location>
        <topology evidence="1">Multi-pass membrane protein</topology>
    </subcellularLocation>
</comment>
<dbReference type="InterPro" id="IPR003593">
    <property type="entry name" value="AAA+_ATPase"/>
</dbReference>
<dbReference type="GO" id="GO:0015421">
    <property type="term" value="F:ABC-type oligopeptide transporter activity"/>
    <property type="evidence" value="ECO:0007669"/>
    <property type="project" value="TreeGrafter"/>
</dbReference>
<keyword evidence="3" id="KW-0547">Nucleotide-binding</keyword>
<reference evidence="10 11" key="1">
    <citation type="submission" date="2018-02" db="EMBL/GenBank/DDBJ databases">
        <title>novel marine gammaproteobacteria from coastal saline agro ecosystem.</title>
        <authorList>
            <person name="Krishnan R."/>
            <person name="Ramesh Kumar N."/>
        </authorList>
    </citation>
    <scope>NUCLEOTIDE SEQUENCE [LARGE SCALE GENOMIC DNA]</scope>
    <source>
        <strain evidence="10 11">228</strain>
    </source>
</reference>
<sequence>MTPLQKHYFGLLWQHKGMALLGVLLAVITAVAGIALLAVSGWFISAAALAGLTAVSAIEFNFLTPGAMVRGFSITRTLGRYGERYTSHEATFRVISRLRADLFRFLARRHWHEVQMNRHESASRLLQDIQHIESIYVSALLPAVVVLATVLGLVLSLALLLPQALPWALPLLVLAVVVMPWLYTRQVLQPQNQLHQLRVAQWQFASSLLSSMRTLSLHQQLEHSGEQLAQQASAGDQQEITTVNRQQFSMLLAQIFLALLAVVVFWQAFVAYQQGILAGADVFMWLLLTLGCGEVLIGACPILASLRLGLAALLRLEALQPAQASAEPRQLTEGAGLIRLQQLSYGYPSQPHPVFQQVDVSFAAPGWCWVCGTSGSGKSTLIALLAGQLQASSGTVQIRSVSARQPALMPQRIDILRASLRDNLCLHHDHSDEAIMAVLHLVELDYWTQSLPQGLDTWLGDGEWQPSGGEAKRIGLARLLLQDADIMLLDEPAAGMDTALAERIFARLAQRWAGKLVIANTHDRQLMRSGQQLVEVGRSAFTCKTVR</sequence>
<organism evidence="10 11">
    <name type="scientific">Proteobacteria bacterium 228</name>
    <dbReference type="NCBI Taxonomy" id="2083153"/>
    <lineage>
        <taxon>Bacteria</taxon>
        <taxon>Pseudomonadati</taxon>
        <taxon>Pseudomonadota</taxon>
    </lineage>
</organism>
<protein>
    <recommendedName>
        <fullName evidence="12">Thiol reductant ABC exporter subunit CydC</fullName>
    </recommendedName>
</protein>
<dbReference type="SUPFAM" id="SSF90123">
    <property type="entry name" value="ABC transporter transmembrane region"/>
    <property type="match status" value="1"/>
</dbReference>
<keyword evidence="4" id="KW-0067">ATP-binding</keyword>
<dbReference type="PANTHER" id="PTHR43394">
    <property type="entry name" value="ATP-DEPENDENT PERMEASE MDL1, MITOCHONDRIAL"/>
    <property type="match status" value="1"/>
</dbReference>
<dbReference type="EMBL" id="PRLP01000032">
    <property type="protein sequence ID" value="PPC77497.1"/>
    <property type="molecule type" value="Genomic_DNA"/>
</dbReference>
<evidence type="ECO:0000259" key="8">
    <source>
        <dbReference type="PROSITE" id="PS50893"/>
    </source>
</evidence>
<dbReference type="Gene3D" id="1.20.1560.10">
    <property type="entry name" value="ABC transporter type 1, transmembrane domain"/>
    <property type="match status" value="1"/>
</dbReference>
<evidence type="ECO:0008006" key="12">
    <source>
        <dbReference type="Google" id="ProtNLM"/>
    </source>
</evidence>
<evidence type="ECO:0000256" key="4">
    <source>
        <dbReference type="ARBA" id="ARBA00022840"/>
    </source>
</evidence>
<dbReference type="SUPFAM" id="SSF52540">
    <property type="entry name" value="P-loop containing nucleoside triphosphate hydrolases"/>
    <property type="match status" value="1"/>
</dbReference>
<dbReference type="InterPro" id="IPR011527">
    <property type="entry name" value="ABC1_TM_dom"/>
</dbReference>
<dbReference type="Proteomes" id="UP000238196">
    <property type="component" value="Unassembled WGS sequence"/>
</dbReference>
<feature type="transmembrane region" description="Helical" evidence="7">
    <location>
        <begin position="44"/>
        <end position="63"/>
    </location>
</feature>
<dbReference type="InterPro" id="IPR027417">
    <property type="entry name" value="P-loop_NTPase"/>
</dbReference>
<name>A0A2S5KRK8_9PROT</name>
<dbReference type="Gene3D" id="3.40.50.300">
    <property type="entry name" value="P-loop containing nucleotide triphosphate hydrolases"/>
    <property type="match status" value="1"/>
</dbReference>
<evidence type="ECO:0000256" key="6">
    <source>
        <dbReference type="ARBA" id="ARBA00023136"/>
    </source>
</evidence>
<evidence type="ECO:0000256" key="5">
    <source>
        <dbReference type="ARBA" id="ARBA00022989"/>
    </source>
</evidence>
<feature type="transmembrane region" description="Helical" evidence="7">
    <location>
        <begin position="134"/>
        <end position="161"/>
    </location>
</feature>
<keyword evidence="6 7" id="KW-0472">Membrane</keyword>
<proteinExistence type="predicted"/>
<evidence type="ECO:0000256" key="7">
    <source>
        <dbReference type="SAM" id="Phobius"/>
    </source>
</evidence>
<feature type="transmembrane region" description="Helical" evidence="7">
    <location>
        <begin position="167"/>
        <end position="184"/>
    </location>
</feature>
<dbReference type="GO" id="GO:0016887">
    <property type="term" value="F:ATP hydrolysis activity"/>
    <property type="evidence" value="ECO:0007669"/>
    <property type="project" value="InterPro"/>
</dbReference>
<evidence type="ECO:0000256" key="1">
    <source>
        <dbReference type="ARBA" id="ARBA00004651"/>
    </source>
</evidence>
<evidence type="ECO:0000313" key="11">
    <source>
        <dbReference type="Proteomes" id="UP000238196"/>
    </source>
</evidence>
<evidence type="ECO:0000256" key="2">
    <source>
        <dbReference type="ARBA" id="ARBA00022692"/>
    </source>
</evidence>
<evidence type="ECO:0000256" key="3">
    <source>
        <dbReference type="ARBA" id="ARBA00022741"/>
    </source>
</evidence>
<dbReference type="InterPro" id="IPR036640">
    <property type="entry name" value="ABC1_TM_sf"/>
</dbReference>
<dbReference type="GO" id="GO:0005886">
    <property type="term" value="C:plasma membrane"/>
    <property type="evidence" value="ECO:0007669"/>
    <property type="project" value="UniProtKB-SubCell"/>
</dbReference>
<accession>A0A2S5KRK8</accession>
<keyword evidence="5 7" id="KW-1133">Transmembrane helix</keyword>
<dbReference type="InterPro" id="IPR003439">
    <property type="entry name" value="ABC_transporter-like_ATP-bd"/>
</dbReference>
<dbReference type="Pfam" id="PF00005">
    <property type="entry name" value="ABC_tran"/>
    <property type="match status" value="1"/>
</dbReference>
<dbReference type="SMART" id="SM00382">
    <property type="entry name" value="AAA"/>
    <property type="match status" value="1"/>
</dbReference>